<dbReference type="Proteomes" id="UP001341245">
    <property type="component" value="Unassembled WGS sequence"/>
</dbReference>
<feature type="region of interest" description="Disordered" evidence="2">
    <location>
        <begin position="856"/>
        <end position="988"/>
    </location>
</feature>
<sequence length="988" mass="113295">MPPRITRLKWPRLFPTYEPLPFLYPRWYSVEVAAAEATSSGTRTDSSTPNEPTTSTRKELGDTLHTPLDPLSTQSQDEDTHVRRVPQSLVRKVQIRKLQETKRKELRAKSFYANDWRTPLMLLRKHTPEGDHHHVKQLARLEIPQGMRGFYPGNLYDLFLDVYLHTGCHVQISRGDNHEHGKFHALEMSGTAATIRLARHILNEAVQVESDGDPNDRGTMGNYNTLTTPIAQDNVMPRSVWSMPHTTAKDLSKILEPEHWSFQSFAAYVAELVIATPTPTSLKLVRPVDLPKNKPHVDLVTEKLMALYTSPHSVRWASMHATVQTLQYLSRHRKVPEVRRILNFVESQSKNNPYLRSVLANPSVFNVLLESASQALDLHTYNFLLRMMTDRGVVPDVETWTSLLQLVQRVSPRNAKHIITTMRQRQMLSSPVAKLGIGNATSQKDVMEWLGRGESVFDFIAHYDKLWNGKEWLDTRACNQILLVLIETGNLQDAMALIKELVNRNKKPNLVTTHILIDAASSYKDLRFAINALETTLGEAGHLQPISRTFEKLAYLAFKVRAYNVLRVVWRYACLNGDVSRDLSRKMHKALSTFLRGKSDIVRTLNVQKLTVGVGTENRIGRQQRFKMFAPIIAVGITESNQHAASLTLLSPTSLTKSLEDLPKLVDTSSSSTDSNTTTSSGLHPTLAADLDANKSYLPVKPFVSTLRKAVEKDLLWKQNGYDKAATLDVLLAKAVPVWIRKNAQLLHKEQQEREQEEAAQKEAAQKGKARKESARAVWELRKQKRERRLLAFKKALEVQGKRLATAKRRFEARKRRVDARRKNLAKVEWPKKNELMIEEAHSAAGTSAEARAAFEATKQEDRKARKEALAAKASKVALAKQKSLEANQARRALWAKKKLDRRTKRLEQKAREERKEKARAHLQARKDQEAREEEMRNERMKEKEERMREKEERMKEKEEKMKREREREEHEEWEKLHQEMQGLVGKK</sequence>
<keyword evidence="1" id="KW-0677">Repeat</keyword>
<feature type="compositionally biased region" description="Basic and acidic residues" evidence="2">
    <location>
        <begin position="925"/>
        <end position="979"/>
    </location>
</feature>
<dbReference type="InterPro" id="IPR011990">
    <property type="entry name" value="TPR-like_helical_dom_sf"/>
</dbReference>
<dbReference type="EMBL" id="JASGXD010000014">
    <property type="protein sequence ID" value="KAK6001310.1"/>
    <property type="molecule type" value="Genomic_DNA"/>
</dbReference>
<feature type="compositionally biased region" description="Low complexity" evidence="2">
    <location>
        <begin position="667"/>
        <end position="681"/>
    </location>
</feature>
<feature type="region of interest" description="Disordered" evidence="2">
    <location>
        <begin position="751"/>
        <end position="775"/>
    </location>
</feature>
<feature type="compositionally biased region" description="Basic and acidic residues" evidence="2">
    <location>
        <begin position="858"/>
        <end position="870"/>
    </location>
</feature>
<protein>
    <recommendedName>
        <fullName evidence="5">Pentatricopeptide repeat protein</fullName>
    </recommendedName>
</protein>
<dbReference type="PANTHER" id="PTHR47447">
    <property type="entry name" value="OS03G0856100 PROTEIN"/>
    <property type="match status" value="1"/>
</dbReference>
<feature type="compositionally biased region" description="Basic residues" evidence="2">
    <location>
        <begin position="894"/>
        <end position="905"/>
    </location>
</feature>
<reference evidence="3 4" key="1">
    <citation type="submission" date="2023-11" db="EMBL/GenBank/DDBJ databases">
        <title>Draft genome sequence and annotation of the polyextremotolerant black yeast-like fungus Aureobasidium pullulans NRRL 62042.</title>
        <authorList>
            <person name="Dielentheis-Frenken M.R.E."/>
            <person name="Wibberg D."/>
            <person name="Blank L.M."/>
            <person name="Tiso T."/>
        </authorList>
    </citation>
    <scope>NUCLEOTIDE SEQUENCE [LARGE SCALE GENOMIC DNA]</scope>
    <source>
        <strain evidence="3 4">NRRL 62042</strain>
    </source>
</reference>
<feature type="compositionally biased region" description="Polar residues" evidence="2">
    <location>
        <begin position="38"/>
        <end position="55"/>
    </location>
</feature>
<feature type="region of interest" description="Disordered" evidence="2">
    <location>
        <begin position="37"/>
        <end position="84"/>
    </location>
</feature>
<dbReference type="Gene3D" id="1.25.40.10">
    <property type="entry name" value="Tetratricopeptide repeat domain"/>
    <property type="match status" value="2"/>
</dbReference>
<evidence type="ECO:0000256" key="1">
    <source>
        <dbReference type="ARBA" id="ARBA00022737"/>
    </source>
</evidence>
<evidence type="ECO:0008006" key="5">
    <source>
        <dbReference type="Google" id="ProtNLM"/>
    </source>
</evidence>
<accession>A0ABR0TBI8</accession>
<name>A0ABR0TBI8_AURPU</name>
<comment type="caution">
    <text evidence="3">The sequence shown here is derived from an EMBL/GenBank/DDBJ whole genome shotgun (WGS) entry which is preliminary data.</text>
</comment>
<evidence type="ECO:0000313" key="4">
    <source>
        <dbReference type="Proteomes" id="UP001341245"/>
    </source>
</evidence>
<keyword evidence="4" id="KW-1185">Reference proteome</keyword>
<dbReference type="PANTHER" id="PTHR47447:SF17">
    <property type="entry name" value="OS12G0638900 PROTEIN"/>
    <property type="match status" value="1"/>
</dbReference>
<feature type="region of interest" description="Disordered" evidence="2">
    <location>
        <begin position="666"/>
        <end position="685"/>
    </location>
</feature>
<proteinExistence type="predicted"/>
<evidence type="ECO:0000256" key="2">
    <source>
        <dbReference type="SAM" id="MobiDB-lite"/>
    </source>
</evidence>
<feature type="compositionally biased region" description="Basic and acidic residues" evidence="2">
    <location>
        <begin position="906"/>
        <end position="917"/>
    </location>
</feature>
<feature type="compositionally biased region" description="Low complexity" evidence="2">
    <location>
        <begin position="871"/>
        <end position="882"/>
    </location>
</feature>
<gene>
    <name evidence="3" type="ORF">QM012_002641</name>
</gene>
<organism evidence="3 4">
    <name type="scientific">Aureobasidium pullulans</name>
    <name type="common">Black yeast</name>
    <name type="synonym">Pullularia pullulans</name>
    <dbReference type="NCBI Taxonomy" id="5580"/>
    <lineage>
        <taxon>Eukaryota</taxon>
        <taxon>Fungi</taxon>
        <taxon>Dikarya</taxon>
        <taxon>Ascomycota</taxon>
        <taxon>Pezizomycotina</taxon>
        <taxon>Dothideomycetes</taxon>
        <taxon>Dothideomycetidae</taxon>
        <taxon>Dothideales</taxon>
        <taxon>Saccotheciaceae</taxon>
        <taxon>Aureobasidium</taxon>
    </lineage>
</organism>
<evidence type="ECO:0000313" key="3">
    <source>
        <dbReference type="EMBL" id="KAK6001310.1"/>
    </source>
</evidence>